<dbReference type="InterPro" id="IPR005546">
    <property type="entry name" value="Autotransporte_beta"/>
</dbReference>
<dbReference type="EMBL" id="LN847244">
    <property type="protein sequence ID" value="CRI49355.1"/>
    <property type="molecule type" value="Genomic_DNA"/>
</dbReference>
<dbReference type="Gene3D" id="2.40.128.130">
    <property type="entry name" value="Autotransporter beta-domain"/>
    <property type="match status" value="1"/>
</dbReference>
<keyword evidence="9" id="KW-0472">Membrane</keyword>
<keyword evidence="4" id="KW-1134">Transmembrane beta strand</keyword>
<feature type="signal peptide" evidence="11">
    <location>
        <begin position="1"/>
        <end position="25"/>
    </location>
</feature>
<comment type="subcellular location">
    <subcellularLocation>
        <location evidence="2">Cell outer membrane</location>
        <topology evidence="2">Peripheral membrane protein</topology>
        <orientation evidence="2">Extracellular side</orientation>
    </subcellularLocation>
    <subcellularLocation>
        <location evidence="1">Secreted</location>
        <location evidence="1">Cell wall</location>
    </subcellularLocation>
</comment>
<dbReference type="PROSITE" id="PS51208">
    <property type="entry name" value="AUTOTRANSPORTER"/>
    <property type="match status" value="1"/>
</dbReference>
<evidence type="ECO:0000256" key="9">
    <source>
        <dbReference type="ARBA" id="ARBA00023136"/>
    </source>
</evidence>
<evidence type="ECO:0000256" key="3">
    <source>
        <dbReference type="ARBA" id="ARBA00007542"/>
    </source>
</evidence>
<dbReference type="SUPFAM" id="SSF51126">
    <property type="entry name" value="Pectin lyase-like"/>
    <property type="match status" value="1"/>
</dbReference>
<dbReference type="Pfam" id="PF02415">
    <property type="entry name" value="Chlam_PMP"/>
    <property type="match status" value="3"/>
</dbReference>
<evidence type="ECO:0000256" key="10">
    <source>
        <dbReference type="ARBA" id="ARBA00023237"/>
    </source>
</evidence>
<comment type="similarity">
    <text evidence="3">Belongs to the PMP outer membrane protein family.</text>
</comment>
<evidence type="ECO:0000313" key="13">
    <source>
        <dbReference type="EMBL" id="CRI40334.1"/>
    </source>
</evidence>
<gene>
    <name evidence="13" type="primary">pmp10</name>
    <name evidence="14" type="ORF">BN1224_U1271_C_02950</name>
    <name evidence="15" type="ORF">BN1224_YK41_BO_00160</name>
    <name evidence="13" type="ORF">CWL029c_C_02940</name>
</gene>
<evidence type="ECO:0000256" key="5">
    <source>
        <dbReference type="ARBA" id="ARBA00022512"/>
    </source>
</evidence>
<proteinExistence type="inferred from homology"/>
<reference evidence="13" key="1">
    <citation type="submission" date="2015-05" db="EMBL/GenBank/DDBJ databases">
        <authorList>
            <person name="Rattei Thomas"/>
        </authorList>
    </citation>
    <scope>NUCLEOTIDE SEQUENCE</scope>
    <source>
        <strain evidence="13">CWL029c</strain>
        <strain evidence="14">U1271</strain>
        <strain evidence="15">YK41</strain>
    </source>
</reference>
<feature type="chain" id="PRO_5008835769" evidence="11">
    <location>
        <begin position="26"/>
        <end position="928"/>
    </location>
</feature>
<sequence length="928" mass="97230">MKSQFSWLVLSSTLACFTSCSTVFAATAENIGPSDSFDGSTNTGTYTPKNTTTGIDYTLTGDITLQNLGDSAALTKGCFSDTTESLSFAGKGYSLSFLNIKSSAEGAALSVTTDKNLSLTGFSSLTFLAAPSSVITTPSGKGAVKCGGDLTFDNNGTILFKQDYCEENGGAISTKNLSLKNSTGSISFEGNKSSATGKKGGAICATGTVDITNNTAPTLFSNNIAEAAGGAINSTGNCTITGNTSLVFSENSVTATAGNGGALSGDADVTISGNQSVTFSGNQAVANGGAIYAKKLTLASGGGGGISFSNNIVQGTTAGNGGAISILAAGECSLSAEAGDITFNGNAIVATTPQTTKRNSIDIGSTAKITNLRAISGHSIFFYDPITANTAADSTDTLNLNKADAGNSTDYSGSIVFSGEKLSEDEAKVADNLTSTLKQPVTLTAGNLVLKRGVTLDTKGFTQTAGSSVIMDAGTTLKASTEEVTLTGLSIPVDSLGEGKKVVIAASAASKNVALSGPILLLDNQGNAYENHDLGKTQDFSFVQLSALGTATTTDVPAVPTVATPTHYGYQGTWGMTWVDDTASTPKTKTATLAWTNTGYLPNPERQGPLVPNSLWGSFSDIQAIQGVIERSALTLCSDRGFWAAGVANFLDKDKKGEKRKYRHKSGGYAIGGAAQTCSENLISFAFCQLFGSDKDFLVAKNHTDTYAGAFYIQHITECSGFIGCLLDKLPGSWSHKPLVLEGQLAYSHVSNDLKTKYTAYPEVKGSWGNNAFNMMLGASSHSYPEYLHCFDTYAPYIKLNLTYIRQDSFSEKGTEGRSFDDSNLFNLSLPIGVKFEKFSDCNDFSYDLTLSYVPDLIRNDPKCTTALVISGASWETYANNLARQALQVRAGSHYAFSPMFEVLGQFVFEVRGSSRIYNVDLGGKFQF</sequence>
<keyword evidence="8 11" id="KW-0732">Signal</keyword>
<dbReference type="InterPro" id="IPR003368">
    <property type="entry name" value="POMP_repeat"/>
</dbReference>
<dbReference type="InterPro" id="IPR036709">
    <property type="entry name" value="Autotransporte_beta_dom_sf"/>
</dbReference>
<keyword evidence="10" id="KW-0998">Cell outer membrane</keyword>
<dbReference type="Pfam" id="PF03797">
    <property type="entry name" value="Autotransporter"/>
    <property type="match status" value="1"/>
</dbReference>
<keyword evidence="6" id="KW-0964">Secreted</keyword>
<accession>A0A0F7WPQ0</accession>
<evidence type="ECO:0000256" key="2">
    <source>
        <dbReference type="ARBA" id="ARBA00004416"/>
    </source>
</evidence>
<dbReference type="NCBIfam" id="TIGR01376">
    <property type="entry name" value="POMP_repeat"/>
    <property type="match status" value="4"/>
</dbReference>
<dbReference type="InterPro" id="IPR011427">
    <property type="entry name" value="Polymorphic_membr_middle"/>
</dbReference>
<evidence type="ECO:0000256" key="1">
    <source>
        <dbReference type="ARBA" id="ARBA00004191"/>
    </source>
</evidence>
<evidence type="ECO:0000256" key="6">
    <source>
        <dbReference type="ARBA" id="ARBA00022525"/>
    </source>
</evidence>
<evidence type="ECO:0000256" key="8">
    <source>
        <dbReference type="ARBA" id="ARBA00022729"/>
    </source>
</evidence>
<dbReference type="PROSITE" id="PS51257">
    <property type="entry name" value="PROKAR_LIPOPROTEIN"/>
    <property type="match status" value="1"/>
</dbReference>
<dbReference type="EMBL" id="LN847003">
    <property type="protein sequence ID" value="CRI40334.1"/>
    <property type="molecule type" value="Genomic_DNA"/>
</dbReference>
<dbReference type="SMART" id="SM00869">
    <property type="entry name" value="Autotransporter"/>
    <property type="match status" value="1"/>
</dbReference>
<protein>
    <submittedName>
        <fullName evidence="13">Probable outer membrane protein pmp10</fullName>
    </submittedName>
</protein>
<dbReference type="SUPFAM" id="SSF103515">
    <property type="entry name" value="Autotransporter"/>
    <property type="match status" value="1"/>
</dbReference>
<organism evidence="13">
    <name type="scientific">Chlamydia pneumoniae</name>
    <name type="common">Chlamydophila pneumoniae</name>
    <dbReference type="NCBI Taxonomy" id="83558"/>
    <lineage>
        <taxon>Bacteria</taxon>
        <taxon>Pseudomonadati</taxon>
        <taxon>Chlamydiota</taxon>
        <taxon>Chlamydiia</taxon>
        <taxon>Chlamydiales</taxon>
        <taxon>Chlamydiaceae</taxon>
        <taxon>Chlamydia/Chlamydophila group</taxon>
        <taxon>Chlamydia</taxon>
    </lineage>
</organism>
<keyword evidence="7" id="KW-0812">Transmembrane</keyword>
<dbReference type="InterPro" id="IPR011050">
    <property type="entry name" value="Pectin_lyase_fold/virulence"/>
</dbReference>
<evidence type="ECO:0000259" key="12">
    <source>
        <dbReference type="PROSITE" id="PS51208"/>
    </source>
</evidence>
<evidence type="ECO:0000256" key="7">
    <source>
        <dbReference type="ARBA" id="ARBA00022692"/>
    </source>
</evidence>
<dbReference type="Pfam" id="PF07548">
    <property type="entry name" value="ChlamPMP_M"/>
    <property type="match status" value="1"/>
</dbReference>
<evidence type="ECO:0000256" key="4">
    <source>
        <dbReference type="ARBA" id="ARBA00022452"/>
    </source>
</evidence>
<evidence type="ECO:0000313" key="15">
    <source>
        <dbReference type="EMBL" id="CRI73103.1"/>
    </source>
</evidence>
<dbReference type="AlphaFoldDB" id="A0A0F7WPQ0"/>
<dbReference type="EMBL" id="LN849040">
    <property type="protein sequence ID" value="CRI73103.1"/>
    <property type="molecule type" value="Genomic_DNA"/>
</dbReference>
<name>A0A0F7WPQ0_CHLPN</name>
<dbReference type="GO" id="GO:0009279">
    <property type="term" value="C:cell outer membrane"/>
    <property type="evidence" value="ECO:0007669"/>
    <property type="project" value="UniProtKB-SubCell"/>
</dbReference>
<evidence type="ECO:0000313" key="14">
    <source>
        <dbReference type="EMBL" id="CRI49355.1"/>
    </source>
</evidence>
<evidence type="ECO:0000256" key="11">
    <source>
        <dbReference type="SAM" id="SignalP"/>
    </source>
</evidence>
<keyword evidence="5" id="KW-0134">Cell wall</keyword>
<feature type="domain" description="Autotransporter" evidence="12">
    <location>
        <begin position="635"/>
        <end position="928"/>
    </location>
</feature>